<dbReference type="GO" id="GO:0009653">
    <property type="term" value="P:anatomical structure morphogenesis"/>
    <property type="evidence" value="ECO:0007669"/>
    <property type="project" value="TreeGrafter"/>
</dbReference>
<evidence type="ECO:0000259" key="2">
    <source>
        <dbReference type="Pfam" id="PF24768"/>
    </source>
</evidence>
<dbReference type="Pfam" id="PF24768">
    <property type="entry name" value="ARM_ARMC5"/>
    <property type="match status" value="1"/>
</dbReference>
<dbReference type="Gene3D" id="1.25.10.10">
    <property type="entry name" value="Leucine-rich Repeat Variant"/>
    <property type="match status" value="1"/>
</dbReference>
<name>A0A1J1J3M8_9DIPT</name>
<organism evidence="3 4">
    <name type="scientific">Clunio marinus</name>
    <dbReference type="NCBI Taxonomy" id="568069"/>
    <lineage>
        <taxon>Eukaryota</taxon>
        <taxon>Metazoa</taxon>
        <taxon>Ecdysozoa</taxon>
        <taxon>Arthropoda</taxon>
        <taxon>Hexapoda</taxon>
        <taxon>Insecta</taxon>
        <taxon>Pterygota</taxon>
        <taxon>Neoptera</taxon>
        <taxon>Endopterygota</taxon>
        <taxon>Diptera</taxon>
        <taxon>Nematocera</taxon>
        <taxon>Chironomoidea</taxon>
        <taxon>Chironomidae</taxon>
        <taxon>Clunio</taxon>
    </lineage>
</organism>
<dbReference type="SUPFAM" id="SSF48371">
    <property type="entry name" value="ARM repeat"/>
    <property type="match status" value="1"/>
</dbReference>
<keyword evidence="4" id="KW-1185">Reference proteome</keyword>
<dbReference type="InterPro" id="IPR011989">
    <property type="entry name" value="ARM-like"/>
</dbReference>
<feature type="compositionally biased region" description="Basic and acidic residues" evidence="1">
    <location>
        <begin position="449"/>
        <end position="460"/>
    </location>
</feature>
<reference evidence="3 4" key="1">
    <citation type="submission" date="2015-04" db="EMBL/GenBank/DDBJ databases">
        <authorList>
            <person name="Syromyatnikov M.Y."/>
            <person name="Popov V.N."/>
        </authorList>
    </citation>
    <scope>NUCLEOTIDE SEQUENCE [LARGE SCALE GENOMIC DNA]</scope>
</reference>
<feature type="region of interest" description="Disordered" evidence="1">
    <location>
        <begin position="449"/>
        <end position="473"/>
    </location>
</feature>
<dbReference type="Proteomes" id="UP000183832">
    <property type="component" value="Unassembled WGS sequence"/>
</dbReference>
<dbReference type="GO" id="GO:0005829">
    <property type="term" value="C:cytosol"/>
    <property type="evidence" value="ECO:0007669"/>
    <property type="project" value="TreeGrafter"/>
</dbReference>
<evidence type="ECO:0000313" key="4">
    <source>
        <dbReference type="Proteomes" id="UP000183832"/>
    </source>
</evidence>
<dbReference type="EMBL" id="CVRI01000069">
    <property type="protein sequence ID" value="CRL07043.1"/>
    <property type="molecule type" value="Genomic_DNA"/>
</dbReference>
<evidence type="ECO:0000313" key="3">
    <source>
        <dbReference type="EMBL" id="CRL07043.1"/>
    </source>
</evidence>
<sequence>MEGLIKRLDLENDKHLYNQLYKIRSEYIKNTEGINKFTQLGGITKIIESLAAKVDNEASESGDKIIEVILSILGNCTCNSEESANQAFDAKIIEHVMTILDNANSPSIVSKACRLIGNLAQFQKIAIELQSRGIALMISNCLSEDADLSVLTMAIRAIRLLWNSKRFRHEILSFGSIYKIIVIFYKMLKNNNNANEQQPEVDSEVVILRRQHEPDRTISKEKLQSLIERMEKHEVEVSYEITKPERKSNVSFIMPSEKANLELVSGIIKCLLTITATSSAQVAKSVFADGFGISCLLFTSNETSKFRAMSLKIISNMSSNTFAQEYLGINNDLVSDVSSLLLNSDNLEKPLDHSEKRFCINILCMSSENACNRGKLRRSGVFKSLLSVANATECEKELVLLIFMFFQFRFDQLGLDTLLELGFIDVLIKILADLIKKKEVDHIKFDDPSLDEERKEEQKQKQKKRSIVDPPVGFNNFSKYMRYDPGSPSSSSSGYASVQQFSPSRCSGYSPFNSPARSLQDCDDSDSDIYSPVCSDNDNDDDDGRENTTKQSDFDILTYIYENAEIGAETKENDAEMLDIEDEASNMTLKGDENNESSKRPENETLKEIEADPINHILQLLWKVSIKNGDSPAFVRQSNLLVLLATAKIVKRPHGKIFQIFENILMQTRNFVAILKQSFVFKIYELSRPSYDHKDCYSCSKMKIISRELLNVYTSVAESGYGRGEITNFLLTGDNETKNKIAVSLTYIISCHDILNDFLFKYKALDIVMDISLSDNLLATAACDGLTIMANNLRIKIPSDDETLHKIIPDDFIVDETILTTKDDGDEIKFILKDGEISFDKETLKRSSEVFNSMLSGAFRESNSNEVKFPEYTVDGMKYFYQLIMLTNNKKLKSIAPKVNDISVVLQAYELSILYILTEIQKPLLNVIKIIINETSVQKVFEWSLLNVNQDLLITAICFYLCGNIDGKTKHKLFLEAMNSQYKNEWKQLIVDTILMKCQSL</sequence>
<dbReference type="InterPro" id="IPR011333">
    <property type="entry name" value="SKP1/BTB/POZ_sf"/>
</dbReference>
<dbReference type="PANTHER" id="PTHR23312">
    <property type="entry name" value="ARMC5 ARMADILLO REPEAT-CONTAINING -RELATED"/>
    <property type="match status" value="1"/>
</dbReference>
<proteinExistence type="predicted"/>
<dbReference type="AlphaFoldDB" id="A0A1J1J3M8"/>
<gene>
    <name evidence="3" type="ORF">CLUMA_CG020017</name>
</gene>
<feature type="domain" description="ARMC5-like ARM-repeats" evidence="2">
    <location>
        <begin position="64"/>
        <end position="187"/>
    </location>
</feature>
<dbReference type="OrthoDB" id="6086604at2759"/>
<dbReference type="PANTHER" id="PTHR23312:SF8">
    <property type="entry name" value="ARMADILLO REPEAT-CONTAINING PROTEIN 5"/>
    <property type="match status" value="1"/>
</dbReference>
<accession>A0A1J1J3M8</accession>
<dbReference type="InterPro" id="IPR055445">
    <property type="entry name" value="ARM_ARMC5"/>
</dbReference>
<dbReference type="InterPro" id="IPR016024">
    <property type="entry name" value="ARM-type_fold"/>
</dbReference>
<evidence type="ECO:0000256" key="1">
    <source>
        <dbReference type="SAM" id="MobiDB-lite"/>
    </source>
</evidence>
<feature type="region of interest" description="Disordered" evidence="1">
    <location>
        <begin position="512"/>
        <end position="550"/>
    </location>
</feature>
<protein>
    <submittedName>
        <fullName evidence="3">CLUMA_CG020017, isoform A</fullName>
    </submittedName>
</protein>
<dbReference type="STRING" id="568069.A0A1J1J3M8"/>
<dbReference type="Gene3D" id="3.30.710.10">
    <property type="entry name" value="Potassium Channel Kv1.1, Chain A"/>
    <property type="match status" value="1"/>
</dbReference>